<evidence type="ECO:0000256" key="2">
    <source>
        <dbReference type="ARBA" id="ARBA00005641"/>
    </source>
</evidence>
<evidence type="ECO:0000313" key="12">
    <source>
        <dbReference type="EMBL" id="PLW28748.1"/>
    </source>
</evidence>
<dbReference type="SUPFAM" id="SSF51445">
    <property type="entry name" value="(Trans)glycosidases"/>
    <property type="match status" value="1"/>
</dbReference>
<organism evidence="12 13">
    <name type="scientific">Puccinia coronata f. sp. avenae</name>
    <dbReference type="NCBI Taxonomy" id="200324"/>
    <lineage>
        <taxon>Eukaryota</taxon>
        <taxon>Fungi</taxon>
        <taxon>Dikarya</taxon>
        <taxon>Basidiomycota</taxon>
        <taxon>Pucciniomycotina</taxon>
        <taxon>Pucciniomycetes</taxon>
        <taxon>Pucciniales</taxon>
        <taxon>Pucciniaceae</taxon>
        <taxon>Puccinia</taxon>
    </lineage>
</organism>
<gene>
    <name evidence="12" type="ORF">PCANC_21789</name>
</gene>
<dbReference type="EMBL" id="PGCJ01000433">
    <property type="protein sequence ID" value="PLW28748.1"/>
    <property type="molecule type" value="Genomic_DNA"/>
</dbReference>
<dbReference type="PROSITE" id="PS00659">
    <property type="entry name" value="GLYCOSYL_HYDROL_F5"/>
    <property type="match status" value="1"/>
</dbReference>
<dbReference type="PANTHER" id="PTHR34142:SF1">
    <property type="entry name" value="GLYCOSIDE HYDROLASE FAMILY 5 DOMAIN-CONTAINING PROTEIN"/>
    <property type="match status" value="1"/>
</dbReference>
<dbReference type="Proteomes" id="UP000235388">
    <property type="component" value="Unassembled WGS sequence"/>
</dbReference>
<dbReference type="InterPro" id="IPR017853">
    <property type="entry name" value="GH"/>
</dbReference>
<dbReference type="InterPro" id="IPR018087">
    <property type="entry name" value="Glyco_hydro_5_CS"/>
</dbReference>
<dbReference type="FunFam" id="3.20.20.80:FF:000124">
    <property type="entry name" value="Exported cellulase"/>
    <property type="match status" value="1"/>
</dbReference>
<evidence type="ECO:0000256" key="3">
    <source>
        <dbReference type="ARBA" id="ARBA00012601"/>
    </source>
</evidence>
<reference evidence="12 13" key="1">
    <citation type="submission" date="2017-11" db="EMBL/GenBank/DDBJ databases">
        <title>De novo assembly and phasing of dikaryotic genomes from two isolates of Puccinia coronata f. sp. avenae, the causal agent of oat crown rust.</title>
        <authorList>
            <person name="Miller M.E."/>
            <person name="Zhang Y."/>
            <person name="Omidvar V."/>
            <person name="Sperschneider J."/>
            <person name="Schwessinger B."/>
            <person name="Raley C."/>
            <person name="Palmer J.M."/>
            <person name="Garnica D."/>
            <person name="Upadhyaya N."/>
            <person name="Rathjen J."/>
            <person name="Taylor J.M."/>
            <person name="Park R.F."/>
            <person name="Dodds P.N."/>
            <person name="Hirsch C.D."/>
            <person name="Kianian S.F."/>
            <person name="Figueroa M."/>
        </authorList>
    </citation>
    <scope>NUCLEOTIDE SEQUENCE [LARGE SCALE GENOMIC DNA]</scope>
    <source>
        <strain evidence="12">12NC29</strain>
    </source>
</reference>
<evidence type="ECO:0000256" key="6">
    <source>
        <dbReference type="ARBA" id="ARBA00023001"/>
    </source>
</evidence>
<dbReference type="EC" id="3.2.1.4" evidence="3"/>
<keyword evidence="7" id="KW-0119">Carbohydrate metabolism</keyword>
<dbReference type="Gene3D" id="3.20.20.80">
    <property type="entry name" value="Glycosidases"/>
    <property type="match status" value="1"/>
</dbReference>
<proteinExistence type="inferred from homology"/>
<dbReference type="Pfam" id="PF00150">
    <property type="entry name" value="Cellulase"/>
    <property type="match status" value="1"/>
</dbReference>
<comment type="catalytic activity">
    <reaction evidence="1">
        <text>Endohydrolysis of (1-&gt;4)-beta-D-glucosidic linkages in cellulose, lichenin and cereal beta-D-glucans.</text>
        <dbReference type="EC" id="3.2.1.4"/>
    </reaction>
</comment>
<evidence type="ECO:0000256" key="8">
    <source>
        <dbReference type="ARBA" id="ARBA00023295"/>
    </source>
</evidence>
<dbReference type="STRING" id="200324.A0A2N5TTH7"/>
<evidence type="ECO:0000256" key="5">
    <source>
        <dbReference type="ARBA" id="ARBA00022801"/>
    </source>
</evidence>
<evidence type="ECO:0000313" key="13">
    <source>
        <dbReference type="Proteomes" id="UP000235388"/>
    </source>
</evidence>
<keyword evidence="9" id="KW-0624">Polysaccharide degradation</keyword>
<name>A0A2N5TTH7_9BASI</name>
<evidence type="ECO:0000256" key="9">
    <source>
        <dbReference type="ARBA" id="ARBA00023326"/>
    </source>
</evidence>
<dbReference type="GO" id="GO:0008810">
    <property type="term" value="F:cellulase activity"/>
    <property type="evidence" value="ECO:0007669"/>
    <property type="project" value="UniProtKB-EC"/>
</dbReference>
<keyword evidence="8 10" id="KW-0326">Glycosidase</keyword>
<evidence type="ECO:0000256" key="7">
    <source>
        <dbReference type="ARBA" id="ARBA00023277"/>
    </source>
</evidence>
<keyword evidence="13" id="KW-1185">Reference proteome</keyword>
<evidence type="ECO:0000256" key="4">
    <source>
        <dbReference type="ARBA" id="ARBA00022729"/>
    </source>
</evidence>
<evidence type="ECO:0000256" key="10">
    <source>
        <dbReference type="RuleBase" id="RU361153"/>
    </source>
</evidence>
<evidence type="ECO:0000256" key="1">
    <source>
        <dbReference type="ARBA" id="ARBA00000966"/>
    </source>
</evidence>
<feature type="domain" description="Glycoside hydrolase family 5" evidence="11">
    <location>
        <begin position="120"/>
        <end position="362"/>
    </location>
</feature>
<comment type="caution">
    <text evidence="12">The sequence shown here is derived from an EMBL/GenBank/DDBJ whole genome shotgun (WGS) entry which is preliminary data.</text>
</comment>
<sequence>MARILFIQRITGESVIQWMTDISFIQWMTGELVIQWMTDISFIQWMTGELVIQWMTDISFIQWMTRELDIHWMTNTGHPMDDLDDRCRSHPVDDLPLEFGMQPTGTMNQDPIGLPPPSQFRHFRAQNVNAFRFPISWQRMQPNIMEELDSEYLGLLSKYVERAVASNASVIIDLHNYARRDGKVIGEAEELPRDSLVDFWLRLAKEFKGFSEEVAFGIMNEPYDVKQEVWFGTLQAVVTAIRNSGATNRILLPAENWSHLESFSTSYHAGMSQILNPDGSCTGLIFEIHEYFDSNGSGTSSDCPVPRTKELGELITLLEKDNRQAVITEFGGGNNLACASVLEQFVQTAHNSFPHILGYFIWGAGAFDKNYNLVVTILQEGRWIDQSNFMAIKKFYDAGHQSNPIKLDGGR</sequence>
<dbReference type="GO" id="GO:0030245">
    <property type="term" value="P:cellulose catabolic process"/>
    <property type="evidence" value="ECO:0007669"/>
    <property type="project" value="UniProtKB-KW"/>
</dbReference>
<protein>
    <recommendedName>
        <fullName evidence="3">cellulase</fullName>
        <ecNumber evidence="3">3.2.1.4</ecNumber>
    </recommendedName>
</protein>
<evidence type="ECO:0000259" key="11">
    <source>
        <dbReference type="Pfam" id="PF00150"/>
    </source>
</evidence>
<keyword evidence="6" id="KW-0136">Cellulose degradation</keyword>
<accession>A0A2N5TTH7</accession>
<dbReference type="OrthoDB" id="5823761at2759"/>
<dbReference type="PANTHER" id="PTHR34142">
    <property type="entry name" value="ENDO-BETA-1,4-GLUCANASE A"/>
    <property type="match status" value="1"/>
</dbReference>
<keyword evidence="4" id="KW-0732">Signal</keyword>
<dbReference type="InterPro" id="IPR001547">
    <property type="entry name" value="Glyco_hydro_5"/>
</dbReference>
<keyword evidence="5 10" id="KW-0378">Hydrolase</keyword>
<comment type="similarity">
    <text evidence="2 10">Belongs to the glycosyl hydrolase 5 (cellulase A) family.</text>
</comment>
<dbReference type="AlphaFoldDB" id="A0A2N5TTH7"/>